<comment type="caution">
    <text evidence="1">The sequence shown here is derived from an EMBL/GenBank/DDBJ whole genome shotgun (WGS) entry which is preliminary data.</text>
</comment>
<sequence>MAQSSDLDQAFEGMTVQEVSISPTLKKISTDHIFGKITCDRSYPSTSSSSPKFLVGVNEDIVVANDWDQYVSTHSNSPTSNWEIEHLSPPSEKVLVVMDYPSIVEVIIVEGLFYWSRSCEVTVVAAVER</sequence>
<evidence type="ECO:0000313" key="1">
    <source>
        <dbReference type="EMBL" id="KAF7113161.1"/>
    </source>
</evidence>
<accession>A0A834FV88</accession>
<protein>
    <submittedName>
        <fullName evidence="1">Uncharacterized protein</fullName>
    </submittedName>
</protein>
<keyword evidence="2" id="KW-1185">Reference proteome</keyword>
<dbReference type="AlphaFoldDB" id="A0A834FV88"/>
<organism evidence="1 2">
    <name type="scientific">Rhododendron simsii</name>
    <name type="common">Sims's rhododendron</name>
    <dbReference type="NCBI Taxonomy" id="118357"/>
    <lineage>
        <taxon>Eukaryota</taxon>
        <taxon>Viridiplantae</taxon>
        <taxon>Streptophyta</taxon>
        <taxon>Embryophyta</taxon>
        <taxon>Tracheophyta</taxon>
        <taxon>Spermatophyta</taxon>
        <taxon>Magnoliopsida</taxon>
        <taxon>eudicotyledons</taxon>
        <taxon>Gunneridae</taxon>
        <taxon>Pentapetalae</taxon>
        <taxon>asterids</taxon>
        <taxon>Ericales</taxon>
        <taxon>Ericaceae</taxon>
        <taxon>Ericoideae</taxon>
        <taxon>Rhodoreae</taxon>
        <taxon>Rhododendron</taxon>
    </lineage>
</organism>
<proteinExistence type="predicted"/>
<reference evidence="1" key="1">
    <citation type="submission" date="2019-11" db="EMBL/GenBank/DDBJ databases">
        <authorList>
            <person name="Liu Y."/>
            <person name="Hou J."/>
            <person name="Li T.-Q."/>
            <person name="Guan C.-H."/>
            <person name="Wu X."/>
            <person name="Wu H.-Z."/>
            <person name="Ling F."/>
            <person name="Zhang R."/>
            <person name="Shi X.-G."/>
            <person name="Ren J.-P."/>
            <person name="Chen E.-F."/>
            <person name="Sun J.-M."/>
        </authorList>
    </citation>
    <scope>NUCLEOTIDE SEQUENCE</scope>
    <source>
        <strain evidence="1">Adult_tree_wgs_1</strain>
        <tissue evidence="1">Leaves</tissue>
    </source>
</reference>
<dbReference type="OrthoDB" id="10368630at2759"/>
<name>A0A834FV88_RHOSS</name>
<dbReference type="Proteomes" id="UP000626092">
    <property type="component" value="Unassembled WGS sequence"/>
</dbReference>
<evidence type="ECO:0000313" key="2">
    <source>
        <dbReference type="Proteomes" id="UP000626092"/>
    </source>
</evidence>
<gene>
    <name evidence="1" type="ORF">RHSIM_RhsimUnG0154400</name>
</gene>
<dbReference type="EMBL" id="WJXA01000338">
    <property type="protein sequence ID" value="KAF7113161.1"/>
    <property type="molecule type" value="Genomic_DNA"/>
</dbReference>